<evidence type="ECO:0000259" key="2">
    <source>
        <dbReference type="Pfam" id="PF26107"/>
    </source>
</evidence>
<organism evidence="4 5">
    <name type="scientific">Acinetobacter johnsonii</name>
    <dbReference type="NCBI Taxonomy" id="40214"/>
    <lineage>
        <taxon>Bacteria</taxon>
        <taxon>Pseudomonadati</taxon>
        <taxon>Pseudomonadota</taxon>
        <taxon>Gammaproteobacteria</taxon>
        <taxon>Moraxellales</taxon>
        <taxon>Moraxellaceae</taxon>
        <taxon>Acinetobacter</taxon>
    </lineage>
</organism>
<evidence type="ECO:0000313" key="4">
    <source>
        <dbReference type="EMBL" id="MDH2172959.1"/>
    </source>
</evidence>
<dbReference type="Proteomes" id="UP001162261">
    <property type="component" value="Unassembled WGS sequence"/>
</dbReference>
<evidence type="ECO:0000259" key="3">
    <source>
        <dbReference type="Pfam" id="PF26109"/>
    </source>
</evidence>
<protein>
    <submittedName>
        <fullName evidence="4">WYL domain-containing protein</fullName>
    </submittedName>
</protein>
<gene>
    <name evidence="4" type="ORF">N5J46_11095</name>
</gene>
<comment type="caution">
    <text evidence="4">The sequence shown here is derived from an EMBL/GenBank/DDBJ whole genome shotgun (WGS) entry which is preliminary data.</text>
</comment>
<feature type="domain" description="DNA-binding transcriptional repressor CapW winged helix-turn-helix" evidence="3">
    <location>
        <begin position="8"/>
        <end position="89"/>
    </location>
</feature>
<evidence type="ECO:0000313" key="5">
    <source>
        <dbReference type="Proteomes" id="UP001162261"/>
    </source>
</evidence>
<dbReference type="InterPro" id="IPR059020">
    <property type="entry name" value="CapW_CTD"/>
</dbReference>
<accession>A0AA43BMX8</accession>
<dbReference type="RefSeq" id="WP_279693644.1">
    <property type="nucleotide sequence ID" value="NZ_JAOCLE010000020.1"/>
</dbReference>
<dbReference type="PROSITE" id="PS52050">
    <property type="entry name" value="WYL"/>
    <property type="match status" value="1"/>
</dbReference>
<dbReference type="PANTHER" id="PTHR34580:SF3">
    <property type="entry name" value="PROTEIN PAFB"/>
    <property type="match status" value="1"/>
</dbReference>
<dbReference type="InterPro" id="IPR059019">
    <property type="entry name" value="WHD_CapW"/>
</dbReference>
<dbReference type="InterPro" id="IPR051534">
    <property type="entry name" value="CBASS_pafABC_assoc_protein"/>
</dbReference>
<dbReference type="PIRSF" id="PIRSF015558">
    <property type="entry name" value="Txn_reg_DeoR_prd"/>
    <property type="match status" value="1"/>
</dbReference>
<dbReference type="Pfam" id="PF13280">
    <property type="entry name" value="WYL"/>
    <property type="match status" value="1"/>
</dbReference>
<dbReference type="PANTHER" id="PTHR34580">
    <property type="match status" value="1"/>
</dbReference>
<dbReference type="Pfam" id="PF26109">
    <property type="entry name" value="WHD_BrxR"/>
    <property type="match status" value="1"/>
</dbReference>
<dbReference type="AlphaFoldDB" id="A0AA43BMX8"/>
<proteinExistence type="predicted"/>
<name>A0AA43BMX8_ACIJO</name>
<sequence>MVEKKSEVLGRLKAIELLAYWEGRLVTNRLMQWFGISRQQASLDIKSYNTIYNKNALVHDPSVKSYIPQSSFQPVLTQGNLNEYLDLISSFDKDSFAYILQPEDYVLAIQLPERAVKPEIVRVLMQAIKHHHCLKIIYASMQNPVWHERLITPHSLIYSGFRWHVRAYCHQHVDFRDFIISRVHRTPTVLEEDLINTVERDTLWREEIQFSLTANPRLDSAQQLLIESDFNMPEGELPITVKKALLPYTLQRFQVALNESEEGDALRYPIVVKAMDRKKLKPYLFIETVDGCNRD</sequence>
<feature type="domain" description="DNA-binding transcriptional repressor CapW C-terminal dimerisation" evidence="2">
    <location>
        <begin position="211"/>
        <end position="275"/>
    </location>
</feature>
<evidence type="ECO:0000259" key="1">
    <source>
        <dbReference type="Pfam" id="PF13280"/>
    </source>
</evidence>
<reference evidence="4" key="1">
    <citation type="submission" date="2022-09" db="EMBL/GenBank/DDBJ databases">
        <title>Intensive care unit water sources are persistently colonized with multi-drug resistant bacteria and are the site of extensive horizontal gene transfer of antibiotic resistance genes.</title>
        <authorList>
            <person name="Diorio-Toth L."/>
        </authorList>
    </citation>
    <scope>NUCLEOTIDE SEQUENCE</scope>
    <source>
        <strain evidence="4">GD03649</strain>
    </source>
</reference>
<dbReference type="InterPro" id="IPR026881">
    <property type="entry name" value="WYL_dom"/>
</dbReference>
<dbReference type="EMBL" id="JAOCLH010000020">
    <property type="protein sequence ID" value="MDH2172959.1"/>
    <property type="molecule type" value="Genomic_DNA"/>
</dbReference>
<dbReference type="InterPro" id="IPR016634">
    <property type="entry name" value="CapW-like"/>
</dbReference>
<dbReference type="Pfam" id="PF26107">
    <property type="entry name" value="BrxR_CTD"/>
    <property type="match status" value="1"/>
</dbReference>
<feature type="domain" description="WYL" evidence="1">
    <location>
        <begin position="119"/>
        <end position="184"/>
    </location>
</feature>